<comment type="caution">
    <text evidence="1">The sequence shown here is derived from an EMBL/GenBank/DDBJ whole genome shotgun (WGS) entry which is preliminary data.</text>
</comment>
<dbReference type="AlphaFoldDB" id="A0A2G9HMR2"/>
<sequence>MGKSSEGVLPSLGDKTETRVNTGNSLIYVRSDGERRGYWRLARRAQLLRFLDTSVLDLKGSLMKKHRIRKACHWVCVTTVEEIPVITYCPQVVH</sequence>
<organism evidence="1 2">
    <name type="scientific">Handroanthus impetiginosus</name>
    <dbReference type="NCBI Taxonomy" id="429701"/>
    <lineage>
        <taxon>Eukaryota</taxon>
        <taxon>Viridiplantae</taxon>
        <taxon>Streptophyta</taxon>
        <taxon>Embryophyta</taxon>
        <taxon>Tracheophyta</taxon>
        <taxon>Spermatophyta</taxon>
        <taxon>Magnoliopsida</taxon>
        <taxon>eudicotyledons</taxon>
        <taxon>Gunneridae</taxon>
        <taxon>Pentapetalae</taxon>
        <taxon>asterids</taxon>
        <taxon>lamiids</taxon>
        <taxon>Lamiales</taxon>
        <taxon>Bignoniaceae</taxon>
        <taxon>Crescentiina</taxon>
        <taxon>Tabebuia alliance</taxon>
        <taxon>Handroanthus</taxon>
    </lineage>
</organism>
<proteinExistence type="predicted"/>
<dbReference type="Proteomes" id="UP000231279">
    <property type="component" value="Unassembled WGS sequence"/>
</dbReference>
<gene>
    <name evidence="1" type="ORF">CDL12_08603</name>
</gene>
<evidence type="ECO:0000313" key="1">
    <source>
        <dbReference type="EMBL" id="PIN18723.1"/>
    </source>
</evidence>
<keyword evidence="2" id="KW-1185">Reference proteome</keyword>
<evidence type="ECO:0000313" key="2">
    <source>
        <dbReference type="Proteomes" id="UP000231279"/>
    </source>
</evidence>
<reference evidence="2" key="1">
    <citation type="journal article" date="2018" name="Gigascience">
        <title>Genome assembly of the Pink Ipe (Handroanthus impetiginosus, Bignoniaceae), a highly valued, ecologically keystone Neotropical timber forest tree.</title>
        <authorList>
            <person name="Silva-Junior O.B."/>
            <person name="Grattapaglia D."/>
            <person name="Novaes E."/>
            <person name="Collevatti R.G."/>
        </authorList>
    </citation>
    <scope>NUCLEOTIDE SEQUENCE [LARGE SCALE GENOMIC DNA]</scope>
    <source>
        <strain evidence="2">cv. UFG-1</strain>
    </source>
</reference>
<dbReference type="EMBL" id="NKXS01001410">
    <property type="protein sequence ID" value="PIN18723.1"/>
    <property type="molecule type" value="Genomic_DNA"/>
</dbReference>
<accession>A0A2G9HMR2</accession>
<protein>
    <submittedName>
        <fullName evidence="1">Uncharacterized protein</fullName>
    </submittedName>
</protein>
<name>A0A2G9HMR2_9LAMI</name>